<evidence type="ECO:0000256" key="2">
    <source>
        <dbReference type="ARBA" id="ARBA00022723"/>
    </source>
</evidence>
<protein>
    <recommendedName>
        <fullName evidence="4">HpcH/HpaI aldolase/citrate lyase domain-containing protein</fullName>
    </recommendedName>
</protein>
<evidence type="ECO:0000313" key="5">
    <source>
        <dbReference type="EMBL" id="OEO29181.1"/>
    </source>
</evidence>
<feature type="domain" description="HpcH/HpaI aldolase/citrate lyase" evidence="4">
    <location>
        <begin position="27"/>
        <end position="236"/>
    </location>
</feature>
<dbReference type="PANTHER" id="PTHR30502">
    <property type="entry name" value="2-KETO-3-DEOXY-L-RHAMNONATE ALDOLASE"/>
    <property type="match status" value="1"/>
</dbReference>
<gene>
    <name evidence="5" type="ORF">VW23_026765</name>
</gene>
<keyword evidence="2" id="KW-0479">Metal-binding</keyword>
<dbReference type="EMBL" id="LAJE02000315">
    <property type="protein sequence ID" value="OEO29181.1"/>
    <property type="molecule type" value="Genomic_DNA"/>
</dbReference>
<organism evidence="5 6">
    <name type="scientific">Devosia insulae DS-56</name>
    <dbReference type="NCBI Taxonomy" id="1116389"/>
    <lineage>
        <taxon>Bacteria</taxon>
        <taxon>Pseudomonadati</taxon>
        <taxon>Pseudomonadota</taxon>
        <taxon>Alphaproteobacteria</taxon>
        <taxon>Hyphomicrobiales</taxon>
        <taxon>Devosiaceae</taxon>
        <taxon>Devosia</taxon>
    </lineage>
</organism>
<accession>A0A1E5XKQ0</accession>
<dbReference type="InterPro" id="IPR015813">
    <property type="entry name" value="Pyrv/PenolPyrv_kinase-like_dom"/>
</dbReference>
<evidence type="ECO:0000259" key="4">
    <source>
        <dbReference type="Pfam" id="PF03328"/>
    </source>
</evidence>
<name>A0A1E5XKQ0_9HYPH</name>
<dbReference type="AlphaFoldDB" id="A0A1E5XKQ0"/>
<feature type="non-terminal residue" evidence="5">
    <location>
        <position position="237"/>
    </location>
</feature>
<proteinExistence type="inferred from homology"/>
<keyword evidence="6" id="KW-1185">Reference proteome</keyword>
<dbReference type="InterPro" id="IPR040442">
    <property type="entry name" value="Pyrv_kinase-like_dom_sf"/>
</dbReference>
<dbReference type="GO" id="GO:0005737">
    <property type="term" value="C:cytoplasm"/>
    <property type="evidence" value="ECO:0007669"/>
    <property type="project" value="TreeGrafter"/>
</dbReference>
<dbReference type="GO" id="GO:0046872">
    <property type="term" value="F:metal ion binding"/>
    <property type="evidence" value="ECO:0007669"/>
    <property type="project" value="UniProtKB-KW"/>
</dbReference>
<dbReference type="Pfam" id="PF03328">
    <property type="entry name" value="HpcH_HpaI"/>
    <property type="match status" value="1"/>
</dbReference>
<reference evidence="5 6" key="1">
    <citation type="journal article" date="2015" name="Genome Announc.">
        <title>Genome Assemblies of Three Soil-Associated Devosia species: D. insulae, D. limi, and D. soli.</title>
        <authorList>
            <person name="Hassan Y.I."/>
            <person name="Lepp D."/>
            <person name="Zhou T."/>
        </authorList>
    </citation>
    <scope>NUCLEOTIDE SEQUENCE [LARGE SCALE GENOMIC DNA]</scope>
    <source>
        <strain evidence="5 6">DS-56</strain>
    </source>
</reference>
<evidence type="ECO:0000256" key="1">
    <source>
        <dbReference type="ARBA" id="ARBA00005568"/>
    </source>
</evidence>
<dbReference type="InterPro" id="IPR050251">
    <property type="entry name" value="HpcH-HpaI_aldolase"/>
</dbReference>
<dbReference type="OrthoDB" id="9802624at2"/>
<dbReference type="SUPFAM" id="SSF51621">
    <property type="entry name" value="Phosphoenolpyruvate/pyruvate domain"/>
    <property type="match status" value="1"/>
</dbReference>
<evidence type="ECO:0000313" key="6">
    <source>
        <dbReference type="Proteomes" id="UP000095463"/>
    </source>
</evidence>
<sequence>MPLMPLRARLKTATPLLAPFSIIPSVELVELIALAGYDGIILDLEHGAHGSEALGPLILAAMARGIYPLVRVRSSEPTEIGAALDAGAAGVIVPQIGSLAEAERAVRAARFAPDGNRGANSFVRGADYSGRTEWFTEANRDVAVLLMVEGAGGVAALPEILKLPTLDGIFLGPLDLSHALGVPGEMGHPKVVATIEQVIDACKAAGVTTGIFGGTAEAARRWIGRGVTLVGAGVDTA</sequence>
<dbReference type="GO" id="GO:0016832">
    <property type="term" value="F:aldehyde-lyase activity"/>
    <property type="evidence" value="ECO:0007669"/>
    <property type="project" value="TreeGrafter"/>
</dbReference>
<dbReference type="Proteomes" id="UP000095463">
    <property type="component" value="Unassembled WGS sequence"/>
</dbReference>
<comment type="similarity">
    <text evidence="1">Belongs to the HpcH/HpaI aldolase family.</text>
</comment>
<dbReference type="Gene3D" id="3.20.20.60">
    <property type="entry name" value="Phosphoenolpyruvate-binding domains"/>
    <property type="match status" value="1"/>
</dbReference>
<dbReference type="RefSeq" id="WP_069911537.1">
    <property type="nucleotide sequence ID" value="NZ_LAJE02000315.1"/>
</dbReference>
<evidence type="ECO:0000256" key="3">
    <source>
        <dbReference type="ARBA" id="ARBA00023239"/>
    </source>
</evidence>
<comment type="caution">
    <text evidence="5">The sequence shown here is derived from an EMBL/GenBank/DDBJ whole genome shotgun (WGS) entry which is preliminary data.</text>
</comment>
<dbReference type="InterPro" id="IPR005000">
    <property type="entry name" value="Aldolase/citrate-lyase_domain"/>
</dbReference>
<keyword evidence="3" id="KW-0456">Lyase</keyword>
<dbReference type="PANTHER" id="PTHR30502:SF0">
    <property type="entry name" value="PHOSPHOENOLPYRUVATE CARBOXYLASE FAMILY PROTEIN"/>
    <property type="match status" value="1"/>
</dbReference>